<organism evidence="2 3">
    <name type="scientific">Candidatus Sungbacteria bacterium RIFCSPLOWO2_02_FULL_48_13b</name>
    <dbReference type="NCBI Taxonomy" id="1802283"/>
    <lineage>
        <taxon>Bacteria</taxon>
        <taxon>Candidatus Sungiibacteriota</taxon>
    </lineage>
</organism>
<proteinExistence type="predicted"/>
<evidence type="ECO:0000313" key="3">
    <source>
        <dbReference type="Proteomes" id="UP000179052"/>
    </source>
</evidence>
<accession>A0A1G2LJ38</accession>
<evidence type="ECO:0000313" key="2">
    <source>
        <dbReference type="EMBL" id="OHA11653.1"/>
    </source>
</evidence>
<reference evidence="2 3" key="1">
    <citation type="journal article" date="2016" name="Nat. Commun.">
        <title>Thousands of microbial genomes shed light on interconnected biogeochemical processes in an aquifer system.</title>
        <authorList>
            <person name="Anantharaman K."/>
            <person name="Brown C.T."/>
            <person name="Hug L.A."/>
            <person name="Sharon I."/>
            <person name="Castelle C.J."/>
            <person name="Probst A.J."/>
            <person name="Thomas B.C."/>
            <person name="Singh A."/>
            <person name="Wilkins M.J."/>
            <person name="Karaoz U."/>
            <person name="Brodie E.L."/>
            <person name="Williams K.H."/>
            <person name="Hubbard S.S."/>
            <person name="Banfield J.F."/>
        </authorList>
    </citation>
    <scope>NUCLEOTIDE SEQUENCE [LARGE SCALE GENOMIC DNA]</scope>
</reference>
<evidence type="ECO:0000256" key="1">
    <source>
        <dbReference type="SAM" id="MobiDB-lite"/>
    </source>
</evidence>
<dbReference type="AlphaFoldDB" id="A0A1G2LJ38"/>
<protein>
    <submittedName>
        <fullName evidence="2">Uncharacterized protein</fullName>
    </submittedName>
</protein>
<feature type="compositionally biased region" description="Polar residues" evidence="1">
    <location>
        <begin position="78"/>
        <end position="93"/>
    </location>
</feature>
<sequence>MHPANARLANRQLGDFAPHKVSLADIFQASPFAPTLKRMELSGALGKLDLLSAIADKRSNLSWGKKRISLSWHKSLAGDTNQPRRSGADLTQT</sequence>
<feature type="region of interest" description="Disordered" evidence="1">
    <location>
        <begin position="74"/>
        <end position="93"/>
    </location>
</feature>
<comment type="caution">
    <text evidence="2">The sequence shown here is derived from an EMBL/GenBank/DDBJ whole genome shotgun (WGS) entry which is preliminary data.</text>
</comment>
<gene>
    <name evidence="2" type="ORF">A3H71_02675</name>
</gene>
<name>A0A1G2LJ38_9BACT</name>
<dbReference type="EMBL" id="MHQV01000004">
    <property type="protein sequence ID" value="OHA11653.1"/>
    <property type="molecule type" value="Genomic_DNA"/>
</dbReference>
<dbReference type="Proteomes" id="UP000179052">
    <property type="component" value="Unassembled WGS sequence"/>
</dbReference>